<feature type="compositionally biased region" description="Low complexity" evidence="1">
    <location>
        <begin position="105"/>
        <end position="121"/>
    </location>
</feature>
<proteinExistence type="predicted"/>
<feature type="compositionally biased region" description="Basic and acidic residues" evidence="1">
    <location>
        <begin position="152"/>
        <end position="168"/>
    </location>
</feature>
<organism evidence="2 3">
    <name type="scientific">Methylocystis rosea</name>
    <dbReference type="NCBI Taxonomy" id="173366"/>
    <lineage>
        <taxon>Bacteria</taxon>
        <taxon>Pseudomonadati</taxon>
        <taxon>Pseudomonadota</taxon>
        <taxon>Alphaproteobacteria</taxon>
        <taxon>Hyphomicrobiales</taxon>
        <taxon>Methylocystaceae</taxon>
        <taxon>Methylocystis</taxon>
    </lineage>
</organism>
<evidence type="ECO:0000313" key="3">
    <source>
        <dbReference type="Proteomes" id="UP000273982"/>
    </source>
</evidence>
<protein>
    <submittedName>
        <fullName evidence="2">Cell envelope biogenesis protein TolA</fullName>
    </submittedName>
</protein>
<sequence length="384" mass="41567">MKISRSEPGFPLSSAIHAGLLLAAFVLFSDARKFDDAVETVPVDLVTDSELTQIMKGEKTAREIKPTPRVDKVAPEAETKPEPPLAQAKKDIATPPPPARPLPQPTADDAPPTPPKRTAALPPKPEPPQKPIEKQPEPKPAAKPKAAAPAPEKQEPEKKEPEEAEVVKPKPPARTKPDHTAKDAAATEKPKERLKIDEVAKLLDSKKQQDKPEPETSIGELAEKAVKESKPKSGEENAPKSKFDAASISKLLSHEAPQRKAATGRATQAAALGAPTGAAATMSASMEARIAAYIHDHYYPCWASGLSLGGQTYTPIVEFHLSRDGELEGRPKLLNASASPTEHARGEQAMQAVRRCSPMRIPPEFMPYYEEALREVTIRFQDSN</sequence>
<dbReference type="Proteomes" id="UP000273982">
    <property type="component" value="Chromosome"/>
</dbReference>
<dbReference type="KEGG" id="mros:EHO51_03985"/>
<reference evidence="2 3" key="1">
    <citation type="submission" date="2018-11" db="EMBL/GenBank/DDBJ databases">
        <title>Genome squencing of methanotrophic bacteria isolated from alkaline groundwater in Korea.</title>
        <authorList>
            <person name="Nguyen L.N."/>
        </authorList>
    </citation>
    <scope>NUCLEOTIDE SEQUENCE [LARGE SCALE GENOMIC DNA]</scope>
    <source>
        <strain evidence="2 3">GW6</strain>
    </source>
</reference>
<feature type="region of interest" description="Disordered" evidence="1">
    <location>
        <begin position="57"/>
        <end position="243"/>
    </location>
</feature>
<gene>
    <name evidence="2" type="ORF">EHO51_03985</name>
</gene>
<feature type="compositionally biased region" description="Pro residues" evidence="1">
    <location>
        <begin position="94"/>
        <end position="104"/>
    </location>
</feature>
<dbReference type="RefSeq" id="WP_124737801.1">
    <property type="nucleotide sequence ID" value="NZ_CP034086.1"/>
</dbReference>
<feature type="compositionally biased region" description="Basic and acidic residues" evidence="1">
    <location>
        <begin position="57"/>
        <end position="81"/>
    </location>
</feature>
<evidence type="ECO:0000313" key="2">
    <source>
        <dbReference type="EMBL" id="AZG75959.1"/>
    </source>
</evidence>
<dbReference type="Gene3D" id="3.30.1150.10">
    <property type="match status" value="1"/>
</dbReference>
<dbReference type="AlphaFoldDB" id="A0A3G8M1W9"/>
<name>A0A3G8M1W9_9HYPH</name>
<evidence type="ECO:0000256" key="1">
    <source>
        <dbReference type="SAM" id="MobiDB-lite"/>
    </source>
</evidence>
<dbReference type="EMBL" id="CP034086">
    <property type="protein sequence ID" value="AZG75959.1"/>
    <property type="molecule type" value="Genomic_DNA"/>
</dbReference>
<accession>A0A3G8M1W9</accession>
<feature type="compositionally biased region" description="Basic and acidic residues" evidence="1">
    <location>
        <begin position="221"/>
        <end position="243"/>
    </location>
</feature>
<feature type="compositionally biased region" description="Basic and acidic residues" evidence="1">
    <location>
        <begin position="175"/>
        <end position="214"/>
    </location>
</feature>